<dbReference type="InterPro" id="IPR016186">
    <property type="entry name" value="C-type_lectin-like/link_sf"/>
</dbReference>
<proteinExistence type="predicted"/>
<feature type="transmembrane region" description="Helical" evidence="5">
    <location>
        <begin position="31"/>
        <end position="57"/>
    </location>
</feature>
<feature type="region of interest" description="Disordered" evidence="4">
    <location>
        <begin position="162"/>
        <end position="192"/>
    </location>
</feature>
<dbReference type="GO" id="GO:0030246">
    <property type="term" value="F:carbohydrate binding"/>
    <property type="evidence" value="ECO:0007669"/>
    <property type="project" value="UniProtKB-KW"/>
</dbReference>
<dbReference type="PANTHER" id="PTHR46490:SF6">
    <property type="entry name" value="ASIALOGLYCOPROTEIN RECEPTOR 1-LIKE-RELATED"/>
    <property type="match status" value="1"/>
</dbReference>
<evidence type="ECO:0000259" key="6">
    <source>
        <dbReference type="PROSITE" id="PS50041"/>
    </source>
</evidence>
<dbReference type="AlphaFoldDB" id="A0AA39IRK7"/>
<dbReference type="Proteomes" id="UP001175271">
    <property type="component" value="Unassembled WGS sequence"/>
</dbReference>
<dbReference type="InterPro" id="IPR001304">
    <property type="entry name" value="C-type_lectin-like"/>
</dbReference>
<dbReference type="Pfam" id="PF00059">
    <property type="entry name" value="Lectin_C"/>
    <property type="match status" value="1"/>
</dbReference>
<keyword evidence="5" id="KW-0472">Membrane</keyword>
<feature type="compositionally biased region" description="Low complexity" evidence="4">
    <location>
        <begin position="162"/>
        <end position="183"/>
    </location>
</feature>
<feature type="compositionally biased region" description="Polar residues" evidence="4">
    <location>
        <begin position="101"/>
        <end position="111"/>
    </location>
</feature>
<dbReference type="CDD" id="cd00037">
    <property type="entry name" value="CLECT"/>
    <property type="match status" value="1"/>
</dbReference>
<dbReference type="SMART" id="SM00034">
    <property type="entry name" value="CLECT"/>
    <property type="match status" value="1"/>
</dbReference>
<comment type="caution">
    <text evidence="7">The sequence shown here is derived from an EMBL/GenBank/DDBJ whole genome shotgun (WGS) entry which is preliminary data.</text>
</comment>
<dbReference type="Gene3D" id="3.10.100.10">
    <property type="entry name" value="Mannose-Binding Protein A, subunit A"/>
    <property type="match status" value="1"/>
</dbReference>
<evidence type="ECO:0000313" key="8">
    <source>
        <dbReference type="Proteomes" id="UP001175271"/>
    </source>
</evidence>
<accession>A0AA39IRK7</accession>
<dbReference type="InterPro" id="IPR016187">
    <property type="entry name" value="CTDL_fold"/>
</dbReference>
<dbReference type="InterPro" id="IPR052309">
    <property type="entry name" value="C-type_Lectin_Domain_Fam1"/>
</dbReference>
<dbReference type="EMBL" id="JAUCMV010000001">
    <property type="protein sequence ID" value="KAK0427783.1"/>
    <property type="molecule type" value="Genomic_DNA"/>
</dbReference>
<keyword evidence="5" id="KW-0812">Transmembrane</keyword>
<keyword evidence="2" id="KW-1015">Disulfide bond</keyword>
<evidence type="ECO:0000256" key="3">
    <source>
        <dbReference type="ARBA" id="ARBA00023180"/>
    </source>
</evidence>
<dbReference type="SUPFAM" id="SSF56436">
    <property type="entry name" value="C-type lectin-like"/>
    <property type="match status" value="1"/>
</dbReference>
<evidence type="ECO:0000256" key="1">
    <source>
        <dbReference type="ARBA" id="ARBA00022734"/>
    </source>
</evidence>
<evidence type="ECO:0000256" key="5">
    <source>
        <dbReference type="SAM" id="Phobius"/>
    </source>
</evidence>
<protein>
    <recommendedName>
        <fullName evidence="6">C-type lectin domain-containing protein</fullName>
    </recommendedName>
</protein>
<reference evidence="7" key="1">
    <citation type="submission" date="2023-06" db="EMBL/GenBank/DDBJ databases">
        <title>Genomic analysis of the entomopathogenic nematode Steinernema hermaphroditum.</title>
        <authorList>
            <person name="Schwarz E.M."/>
            <person name="Heppert J.K."/>
            <person name="Baniya A."/>
            <person name="Schwartz H.T."/>
            <person name="Tan C.-H."/>
            <person name="Antoshechkin I."/>
            <person name="Sternberg P.W."/>
            <person name="Goodrich-Blair H."/>
            <person name="Dillman A.R."/>
        </authorList>
    </citation>
    <scope>NUCLEOTIDE SEQUENCE</scope>
    <source>
        <strain evidence="7">PS9179</strain>
        <tissue evidence="7">Whole animal</tissue>
    </source>
</reference>
<evidence type="ECO:0000256" key="4">
    <source>
        <dbReference type="SAM" id="MobiDB-lite"/>
    </source>
</evidence>
<feature type="region of interest" description="Disordered" evidence="4">
    <location>
        <begin position="100"/>
        <end position="131"/>
    </location>
</feature>
<keyword evidence="8" id="KW-1185">Reference proteome</keyword>
<dbReference type="PANTHER" id="PTHR46490">
    <property type="entry name" value="C-TYPE LECTIN DOMAIN FAMILY 12 MEMBER A-RELATED"/>
    <property type="match status" value="1"/>
</dbReference>
<organism evidence="7 8">
    <name type="scientific">Steinernema hermaphroditum</name>
    <dbReference type="NCBI Taxonomy" id="289476"/>
    <lineage>
        <taxon>Eukaryota</taxon>
        <taxon>Metazoa</taxon>
        <taxon>Ecdysozoa</taxon>
        <taxon>Nematoda</taxon>
        <taxon>Chromadorea</taxon>
        <taxon>Rhabditida</taxon>
        <taxon>Tylenchina</taxon>
        <taxon>Panagrolaimomorpha</taxon>
        <taxon>Strongyloidoidea</taxon>
        <taxon>Steinernematidae</taxon>
        <taxon>Steinernema</taxon>
    </lineage>
</organism>
<gene>
    <name evidence="7" type="ORF">QR680_010424</name>
</gene>
<feature type="domain" description="C-type lectin" evidence="6">
    <location>
        <begin position="195"/>
        <end position="294"/>
    </location>
</feature>
<evidence type="ECO:0000256" key="2">
    <source>
        <dbReference type="ARBA" id="ARBA00023157"/>
    </source>
</evidence>
<keyword evidence="1" id="KW-0430">Lectin</keyword>
<sequence>MRLTAFNEILHINDNFEDLKREQRERRRKRMMIVSVLFLLILLFVILGIVLFLALYLNRTPDGEYKGRLLVDDPSRTGTITSKTSTSSVSSYTTTKRVSSVLSSKPTVSRSSKGKGSPTAHPKSGSSRSTVIPTTKSILITASSSSTSRKTIIVTTNTLKTTTSTSTTTNKTTPKKTTTAKKPIVPPTPSWHKTLNGKTYQFNPTATKWGDAKASCSPPGSLASLSPTDTRYVSSLIPSNTAVWVGATCSDTVCIWLDGTKLSVIGQFSAGCVQIENGSFTSADCNQTKAFLCERK</sequence>
<evidence type="ECO:0000313" key="7">
    <source>
        <dbReference type="EMBL" id="KAK0427783.1"/>
    </source>
</evidence>
<name>A0AA39IRK7_9BILA</name>
<keyword evidence="3" id="KW-0325">Glycoprotein</keyword>
<dbReference type="PROSITE" id="PS50041">
    <property type="entry name" value="C_TYPE_LECTIN_2"/>
    <property type="match status" value="1"/>
</dbReference>
<keyword evidence="5" id="KW-1133">Transmembrane helix</keyword>